<evidence type="ECO:0000256" key="5">
    <source>
        <dbReference type="ARBA" id="ARBA00023002"/>
    </source>
</evidence>
<name>A0A2A2EX33_9GAMM</name>
<comment type="similarity">
    <text evidence="2">Belongs to the zinc-containing alcohol dehydrogenase family.</text>
</comment>
<protein>
    <submittedName>
        <fullName evidence="6">Dehydrogenase</fullName>
    </submittedName>
</protein>
<dbReference type="AlphaFoldDB" id="A0A2A2EX33"/>
<dbReference type="EMBL" id="NSKB01000004">
    <property type="protein sequence ID" value="PAU76853.1"/>
    <property type="molecule type" value="Genomic_DNA"/>
</dbReference>
<dbReference type="GO" id="GO:0046872">
    <property type="term" value="F:metal ion binding"/>
    <property type="evidence" value="ECO:0007669"/>
    <property type="project" value="UniProtKB-KW"/>
</dbReference>
<dbReference type="SUPFAM" id="SSF50129">
    <property type="entry name" value="GroES-like"/>
    <property type="match status" value="1"/>
</dbReference>
<evidence type="ECO:0000256" key="2">
    <source>
        <dbReference type="ARBA" id="ARBA00008072"/>
    </source>
</evidence>
<dbReference type="InterPro" id="IPR036291">
    <property type="entry name" value="NAD(P)-bd_dom_sf"/>
</dbReference>
<keyword evidence="3" id="KW-0479">Metal-binding</keyword>
<keyword evidence="7" id="KW-1185">Reference proteome</keyword>
<comment type="cofactor">
    <cofactor evidence="1">
        <name>Zn(2+)</name>
        <dbReference type="ChEBI" id="CHEBI:29105"/>
    </cofactor>
</comment>
<dbReference type="PANTHER" id="PTHR43350">
    <property type="entry name" value="NAD-DEPENDENT ALCOHOL DEHYDROGENASE"/>
    <property type="match status" value="1"/>
</dbReference>
<comment type="caution">
    <text evidence="6">The sequence shown here is derived from an EMBL/GenBank/DDBJ whole genome shotgun (WGS) entry which is preliminary data.</text>
</comment>
<dbReference type="Gene3D" id="3.40.50.720">
    <property type="entry name" value="NAD(P)-binding Rossmann-like Domain"/>
    <property type="match status" value="1"/>
</dbReference>
<proteinExistence type="inferred from homology"/>
<dbReference type="CDD" id="cd08255">
    <property type="entry name" value="2-desacetyl-2-hydroxyethyl_bacteriochlorophyllide_like"/>
    <property type="match status" value="1"/>
</dbReference>
<evidence type="ECO:0000256" key="3">
    <source>
        <dbReference type="ARBA" id="ARBA00022723"/>
    </source>
</evidence>
<gene>
    <name evidence="6" type="ORF">CK498_12840</name>
</gene>
<dbReference type="GO" id="GO:0016491">
    <property type="term" value="F:oxidoreductase activity"/>
    <property type="evidence" value="ECO:0007669"/>
    <property type="project" value="UniProtKB-KW"/>
</dbReference>
<evidence type="ECO:0000313" key="7">
    <source>
        <dbReference type="Proteomes" id="UP000217771"/>
    </source>
</evidence>
<evidence type="ECO:0000313" key="6">
    <source>
        <dbReference type="EMBL" id="PAU76853.1"/>
    </source>
</evidence>
<sequence>MPYTTSMAFWTQAPGHGVLRRQPLAAPGRDEVLVEALYSGVSRGTESLVFTGRVPSSEYQRMRAPFQEGEFPGPLKYGYASVGRVVEGPAELRECVVFCLYPHQQRYVVPASAVHPLPEEVPAERAVLAANLETAINGVWDAAPGLGDRICVIGAGVVGALVAWLCQGIPGTQVCLVDIEPERAGLARALGVPFALPEEAPLDNDLVIHASGHPSGLETALRVAARETTLVEMSWYGEQTVTLPLGGAFHAQRLTLRSSQVGGIAPQRQPRWDFRRRMQLALRLLADPRLDALISGETPFDTLPDEMPRLVQGGGRVLCHRIRYAPT</sequence>
<evidence type="ECO:0000256" key="4">
    <source>
        <dbReference type="ARBA" id="ARBA00022833"/>
    </source>
</evidence>
<dbReference type="InterPro" id="IPR011032">
    <property type="entry name" value="GroES-like_sf"/>
</dbReference>
<organism evidence="6 7">
    <name type="scientific">Halomonas salipaludis</name>
    <dbReference type="NCBI Taxonomy" id="2032625"/>
    <lineage>
        <taxon>Bacteria</taxon>
        <taxon>Pseudomonadati</taxon>
        <taxon>Pseudomonadota</taxon>
        <taxon>Gammaproteobacteria</taxon>
        <taxon>Oceanospirillales</taxon>
        <taxon>Halomonadaceae</taxon>
        <taxon>Halomonas</taxon>
    </lineage>
</organism>
<accession>A0A2A2EX33</accession>
<dbReference type="OrthoDB" id="9781588at2"/>
<dbReference type="Proteomes" id="UP000217771">
    <property type="component" value="Unassembled WGS sequence"/>
</dbReference>
<keyword evidence="4" id="KW-0862">Zinc</keyword>
<reference evidence="6 7" key="1">
    <citation type="submission" date="2017-08" db="EMBL/GenBank/DDBJ databases">
        <title>Halomonas alkalisoli sp. nov., isolated from saline alkaline soil.</title>
        <authorList>
            <person name="Wang D."/>
            <person name="Zhang G."/>
        </authorList>
    </citation>
    <scope>NUCLEOTIDE SEQUENCE [LARGE SCALE GENOMIC DNA]</scope>
    <source>
        <strain evidence="6 7">WRN001</strain>
    </source>
</reference>
<dbReference type="RefSeq" id="WP_095621242.1">
    <property type="nucleotide sequence ID" value="NZ_NSKB01000004.1"/>
</dbReference>
<dbReference type="Gene3D" id="3.90.180.10">
    <property type="entry name" value="Medium-chain alcohol dehydrogenases, catalytic domain"/>
    <property type="match status" value="1"/>
</dbReference>
<dbReference type="PANTHER" id="PTHR43350:SF19">
    <property type="entry name" value="D-GULOSIDE 3-DEHYDROGENASE"/>
    <property type="match status" value="1"/>
</dbReference>
<dbReference type="SUPFAM" id="SSF51735">
    <property type="entry name" value="NAD(P)-binding Rossmann-fold domains"/>
    <property type="match status" value="1"/>
</dbReference>
<keyword evidence="5" id="KW-0560">Oxidoreductase</keyword>
<evidence type="ECO:0000256" key="1">
    <source>
        <dbReference type="ARBA" id="ARBA00001947"/>
    </source>
</evidence>